<feature type="compositionally biased region" description="Polar residues" evidence="1">
    <location>
        <begin position="1"/>
        <end position="15"/>
    </location>
</feature>
<feature type="compositionally biased region" description="Acidic residues" evidence="1">
    <location>
        <begin position="22"/>
        <end position="32"/>
    </location>
</feature>
<evidence type="ECO:0000313" key="3">
    <source>
        <dbReference type="Proteomes" id="UP001362999"/>
    </source>
</evidence>
<evidence type="ECO:0000313" key="2">
    <source>
        <dbReference type="EMBL" id="KAK7055907.1"/>
    </source>
</evidence>
<dbReference type="AlphaFoldDB" id="A0AAW0DT09"/>
<name>A0AAW0DT09_9AGAR</name>
<accession>A0AAW0DT09</accession>
<feature type="region of interest" description="Disordered" evidence="1">
    <location>
        <begin position="1"/>
        <end position="37"/>
    </location>
</feature>
<protein>
    <submittedName>
        <fullName evidence="2">Uncharacterized protein</fullName>
    </submittedName>
</protein>
<sequence>MSSQLTFPASSSSTLVEREHSNEEEDDDEEQEKSDSHLTHSKRYLGFIREIIGFVRSNQASLIPPEDARLLEDFGKDFSEDAQRLLICLWLRKSMKWHPVRRMKKLAGRLELDQERLKAVMSELCEDSRFAESQIQIDDALECLIVPQLQVIMGEPKQRPKRELVTRLKNDPRLYQLVYDTLESCIRIKMDIVRLLRRLILVYYHLNPLPPPLVPGSDDHAIANFEVKEGLWKHFGASRYRMRYEPFTHDYETLVKFELVNFPTPQKLRPTRVDNYLLIFDDVLDSVGTGQELPEPSAAVIAACRALNVAARHVLAGLVLERETIVSYSKLEKMNSDGRFNVVDHYTDVLRVFTERGVLFSDEANLDSLNRVKFKDLKVLAVKHKVSLRGIQVKTGSIKAFQEAFTQMRINSRCSIEDAVMRDVRAKLQEQRKRQLMLKPEAEQALEACITKYFRRHRISPSYIARRPFNDIRKQFITSEPFAIPYSDPIPISRSSQ</sequence>
<proteinExistence type="predicted"/>
<organism evidence="2 3">
    <name type="scientific">Favolaschia claudopus</name>
    <dbReference type="NCBI Taxonomy" id="2862362"/>
    <lineage>
        <taxon>Eukaryota</taxon>
        <taxon>Fungi</taxon>
        <taxon>Dikarya</taxon>
        <taxon>Basidiomycota</taxon>
        <taxon>Agaricomycotina</taxon>
        <taxon>Agaricomycetes</taxon>
        <taxon>Agaricomycetidae</taxon>
        <taxon>Agaricales</taxon>
        <taxon>Marasmiineae</taxon>
        <taxon>Mycenaceae</taxon>
        <taxon>Favolaschia</taxon>
    </lineage>
</organism>
<comment type="caution">
    <text evidence="2">The sequence shown here is derived from an EMBL/GenBank/DDBJ whole genome shotgun (WGS) entry which is preliminary data.</text>
</comment>
<gene>
    <name evidence="2" type="ORF">R3P38DRAFT_2849531</name>
</gene>
<dbReference type="EMBL" id="JAWWNJ010000005">
    <property type="protein sequence ID" value="KAK7055907.1"/>
    <property type="molecule type" value="Genomic_DNA"/>
</dbReference>
<keyword evidence="3" id="KW-1185">Reference proteome</keyword>
<dbReference type="Proteomes" id="UP001362999">
    <property type="component" value="Unassembled WGS sequence"/>
</dbReference>
<evidence type="ECO:0000256" key="1">
    <source>
        <dbReference type="SAM" id="MobiDB-lite"/>
    </source>
</evidence>
<reference evidence="2 3" key="1">
    <citation type="journal article" date="2024" name="J Genomics">
        <title>Draft genome sequencing and assembly of Favolaschia claudopus CIRM-BRFM 2984 isolated from oak limbs.</title>
        <authorList>
            <person name="Navarro D."/>
            <person name="Drula E."/>
            <person name="Chaduli D."/>
            <person name="Cazenave R."/>
            <person name="Ahrendt S."/>
            <person name="Wang J."/>
            <person name="Lipzen A."/>
            <person name="Daum C."/>
            <person name="Barry K."/>
            <person name="Grigoriev I.V."/>
            <person name="Favel A."/>
            <person name="Rosso M.N."/>
            <person name="Martin F."/>
        </authorList>
    </citation>
    <scope>NUCLEOTIDE SEQUENCE [LARGE SCALE GENOMIC DNA]</scope>
    <source>
        <strain evidence="2 3">CIRM-BRFM 2984</strain>
    </source>
</reference>